<evidence type="ECO:0000313" key="2">
    <source>
        <dbReference type="Proteomes" id="UP000321518"/>
    </source>
</evidence>
<reference evidence="1 2" key="1">
    <citation type="submission" date="2019-07" db="EMBL/GenBank/DDBJ databases">
        <title>Rhodotorula toruloides NBRC10032 genome sequencing.</title>
        <authorList>
            <person name="Shida Y."/>
            <person name="Takaku H."/>
            <person name="Ogasawara W."/>
            <person name="Mori K."/>
        </authorList>
    </citation>
    <scope>NUCLEOTIDE SEQUENCE [LARGE SCALE GENOMIC DNA]</scope>
    <source>
        <strain evidence="1 2">NBRC10032</strain>
    </source>
</reference>
<dbReference type="InterPro" id="IPR023213">
    <property type="entry name" value="CAT-like_dom_sf"/>
</dbReference>
<accession>A0A511KDS5</accession>
<dbReference type="Gene3D" id="3.30.559.30">
    <property type="entry name" value="Nonribosomal peptide synthetase, condensation domain"/>
    <property type="match status" value="1"/>
</dbReference>
<evidence type="ECO:0008006" key="3">
    <source>
        <dbReference type="Google" id="ProtNLM"/>
    </source>
</evidence>
<dbReference type="AlphaFoldDB" id="A0A511KDS5"/>
<gene>
    <name evidence="1" type="ORF">Rt10032_c05g2547</name>
</gene>
<organism evidence="1 2">
    <name type="scientific">Rhodotorula toruloides</name>
    <name type="common">Yeast</name>
    <name type="synonym">Rhodosporidium toruloides</name>
    <dbReference type="NCBI Taxonomy" id="5286"/>
    <lineage>
        <taxon>Eukaryota</taxon>
        <taxon>Fungi</taxon>
        <taxon>Dikarya</taxon>
        <taxon>Basidiomycota</taxon>
        <taxon>Pucciniomycotina</taxon>
        <taxon>Microbotryomycetes</taxon>
        <taxon>Sporidiobolales</taxon>
        <taxon>Sporidiobolaceae</taxon>
        <taxon>Rhodotorula</taxon>
    </lineage>
</organism>
<dbReference type="Pfam" id="PF07247">
    <property type="entry name" value="AATase"/>
    <property type="match status" value="1"/>
</dbReference>
<dbReference type="Gene3D" id="3.30.559.10">
    <property type="entry name" value="Chloramphenicol acetyltransferase-like domain"/>
    <property type="match status" value="1"/>
</dbReference>
<comment type="caution">
    <text evidence="1">The sequence shown here is derived from an EMBL/GenBank/DDBJ whole genome shotgun (WGS) entry which is preliminary data.</text>
</comment>
<dbReference type="SUPFAM" id="SSF52777">
    <property type="entry name" value="CoA-dependent acyltransferases"/>
    <property type="match status" value="2"/>
</dbReference>
<dbReference type="InterPro" id="IPR010828">
    <property type="entry name" value="Atf2/Sli1-like"/>
</dbReference>
<proteinExistence type="predicted"/>
<dbReference type="Proteomes" id="UP000321518">
    <property type="component" value="Unassembled WGS sequence"/>
</dbReference>
<name>A0A511KDS5_RHOTO</name>
<dbReference type="PANTHER" id="PTHR28037">
    <property type="entry name" value="ALCOHOL O-ACETYLTRANSFERASE 1-RELATED"/>
    <property type="match status" value="1"/>
</dbReference>
<dbReference type="PANTHER" id="PTHR28037:SF1">
    <property type="entry name" value="ALCOHOL O-ACETYLTRANSFERASE 1-RELATED"/>
    <property type="match status" value="1"/>
</dbReference>
<dbReference type="InterPro" id="IPR052058">
    <property type="entry name" value="Alcohol_O-acetyltransferase"/>
</dbReference>
<sequence>MAELGRPIGRTERYMLSRVFAGVPPIVAFTACLPPCDGGSLRAAVDSLLAHEPLLACHVTEVRSTAPRWARNQGLTAEDIVDESADSGTGTPEDILRRAFETGFDSKVRNNALWRVWLGPKDDKGGRRITLFLNHILADGTATRNLFAELLKRVHAGSSPSNAVAALAPTREDSIPLKPSLFTVAKVVFSDLIAPKFPTFLRPAQPTTVFPNSPLVPPYLQSTAFRGLSLPASLVADLKAQGKSHGVNTLHPILFAAGLASASALAPVGTVVAGDSPLSVRSAEYGHPSCTGNYIIDISTTYDSTLESSSFWSTCQAYAKRLVDPSVRQAAHEHIGMLAYVPDGLVPPSANAPEGKTKFDVWLEETLRKKHPYGATFEVSNLGVLPETGWEMEGLKDVWWAQTAMARGAAFAINPITVRGGNLNFTLTYRHGVVEEATVDAFWAGYERALREVAAGRVSDNATLGSLAHQR</sequence>
<dbReference type="PROSITE" id="PS51257">
    <property type="entry name" value="PROKAR_LIPOPROTEIN"/>
    <property type="match status" value="1"/>
</dbReference>
<protein>
    <recommendedName>
        <fullName evidence="3">Alcohol acetyltransferase</fullName>
    </recommendedName>
</protein>
<dbReference type="OrthoDB" id="2150604at2759"/>
<dbReference type="EMBL" id="BJWK01000005">
    <property type="protein sequence ID" value="GEM08530.1"/>
    <property type="molecule type" value="Genomic_DNA"/>
</dbReference>
<evidence type="ECO:0000313" key="1">
    <source>
        <dbReference type="EMBL" id="GEM08530.1"/>
    </source>
</evidence>